<evidence type="ECO:0000259" key="1">
    <source>
        <dbReference type="Pfam" id="PF04965"/>
    </source>
</evidence>
<evidence type="ECO:0000313" key="3">
    <source>
        <dbReference type="Proteomes" id="UP000010729"/>
    </source>
</evidence>
<accession>N1UP64</accession>
<evidence type="ECO:0000313" key="2">
    <source>
        <dbReference type="EMBL" id="EMY32211.1"/>
    </source>
</evidence>
<feature type="domain" description="IraD/Gp25-like" evidence="1">
    <location>
        <begin position="39"/>
        <end position="127"/>
    </location>
</feature>
<comment type="caution">
    <text evidence="2">The sequence shown here is derived from an EMBL/GenBank/DDBJ whole genome shotgun (WGS) entry which is preliminary data.</text>
</comment>
<reference evidence="2 3" key="1">
    <citation type="journal article" date="2013" name="Genome Announc.">
        <title>Draft Genome Sequence of Arthrobacter crystallopoietes Strain BAB-32, Revealing Genes for Bioremediation.</title>
        <authorList>
            <person name="Joshi M.N."/>
            <person name="Pandit A.S."/>
            <person name="Sharma A."/>
            <person name="Pandya R.V."/>
            <person name="Desai S.M."/>
            <person name="Saxena A.K."/>
            <person name="Bagatharia S.B."/>
        </authorList>
    </citation>
    <scope>NUCLEOTIDE SEQUENCE [LARGE SCALE GENOMIC DNA]</scope>
    <source>
        <strain evidence="2 3">BAB-32</strain>
    </source>
</reference>
<sequence length="162" mass="17408">MSMPRYRALAMVHPDFDADAGPAGLRTAPGGGLASVTDAAAVRQSLLLLLSTRPGERVNRPDYGCRLFQLVFEPAGDTTAGLAVHYVARAIERWEERISILSLDAGRMPEEPGQLEIRLHYRIRATSHEDRITVVVPVRDAGIPPRLNDTGAPVPGAYGGAG</sequence>
<dbReference type="InterPro" id="IPR007048">
    <property type="entry name" value="IraD/Gp25-like"/>
</dbReference>
<dbReference type="Proteomes" id="UP000010729">
    <property type="component" value="Unassembled WGS sequence"/>
</dbReference>
<proteinExistence type="predicted"/>
<dbReference type="SUPFAM" id="SSF160719">
    <property type="entry name" value="gpW/gp25-like"/>
    <property type="match status" value="1"/>
</dbReference>
<gene>
    <name evidence="2" type="ORF">D477_021323</name>
</gene>
<name>N1UP64_9MICC</name>
<protein>
    <recommendedName>
        <fullName evidence="1">IraD/Gp25-like domain-containing protein</fullName>
    </recommendedName>
</protein>
<dbReference type="Pfam" id="PF04965">
    <property type="entry name" value="GPW_gp25"/>
    <property type="match status" value="1"/>
</dbReference>
<dbReference type="OrthoDB" id="9802846at2"/>
<dbReference type="AlphaFoldDB" id="N1UP64"/>
<keyword evidence="3" id="KW-1185">Reference proteome</keyword>
<organism evidence="2 3">
    <name type="scientific">Arthrobacter crystallopoietes BAB-32</name>
    <dbReference type="NCBI Taxonomy" id="1246476"/>
    <lineage>
        <taxon>Bacteria</taxon>
        <taxon>Bacillati</taxon>
        <taxon>Actinomycetota</taxon>
        <taxon>Actinomycetes</taxon>
        <taxon>Micrococcales</taxon>
        <taxon>Micrococcaceae</taxon>
        <taxon>Crystallibacter</taxon>
    </lineage>
</organism>
<dbReference type="EMBL" id="ANPE02000319">
    <property type="protein sequence ID" value="EMY32211.1"/>
    <property type="molecule type" value="Genomic_DNA"/>
</dbReference>
<dbReference type="RefSeq" id="WP_005275311.1">
    <property type="nucleotide sequence ID" value="NZ_ANPE02000319.1"/>
</dbReference>
<dbReference type="Gene3D" id="3.10.450.40">
    <property type="match status" value="1"/>
</dbReference>